<gene>
    <name evidence="2" type="ORF">BK009_11220</name>
</gene>
<dbReference type="InterPro" id="IPR008978">
    <property type="entry name" value="HSP20-like_chaperone"/>
</dbReference>
<dbReference type="InterPro" id="IPR007052">
    <property type="entry name" value="CS_dom"/>
</dbReference>
<organism evidence="2 3">
    <name type="scientific">Methanobacterium subterraneum</name>
    <dbReference type="NCBI Taxonomy" id="59277"/>
    <lineage>
        <taxon>Archaea</taxon>
        <taxon>Methanobacteriati</taxon>
        <taxon>Methanobacteriota</taxon>
        <taxon>Methanomada group</taxon>
        <taxon>Methanobacteria</taxon>
        <taxon>Methanobacteriales</taxon>
        <taxon>Methanobacteriaceae</taxon>
        <taxon>Methanobacterium</taxon>
    </lineage>
</organism>
<sequence>MVEKARYVPVVYISHDEIDLKIIIELAGVNKEDIKLEMTSSSVCVNASRKDFDYSGCYSLAHEIDPKKALAKFENGLLTITIPLTKKFSGEIIKID</sequence>
<name>A0A2H4VSY4_9EURY</name>
<dbReference type="SUPFAM" id="SSF49764">
    <property type="entry name" value="HSP20-like chaperones"/>
    <property type="match status" value="1"/>
</dbReference>
<accession>A0A2H4VSY4</accession>
<reference evidence="2 3" key="1">
    <citation type="submission" date="2016-10" db="EMBL/GenBank/DDBJ databases">
        <title>Comparative genomics between deep and shallow subseafloor isolates.</title>
        <authorList>
            <person name="Ishii S."/>
            <person name="Miller J.R."/>
            <person name="Sutton G."/>
            <person name="Suzuki S."/>
            <person name="Methe B."/>
            <person name="Inagaki F."/>
            <person name="Imachi H."/>
        </authorList>
    </citation>
    <scope>NUCLEOTIDE SEQUENCE [LARGE SCALE GENOMIC DNA]</scope>
    <source>
        <strain evidence="2 3">A8p</strain>
    </source>
</reference>
<dbReference type="GeneID" id="35127076"/>
<dbReference type="EMBL" id="CP017768">
    <property type="protein sequence ID" value="AUB61187.1"/>
    <property type="molecule type" value="Genomic_DNA"/>
</dbReference>
<evidence type="ECO:0000259" key="1">
    <source>
        <dbReference type="Pfam" id="PF04969"/>
    </source>
</evidence>
<dbReference type="KEGG" id="msub:BK009_11220"/>
<dbReference type="AlphaFoldDB" id="A0A2H4VSY4"/>
<dbReference type="RefSeq" id="WP_100909595.1">
    <property type="nucleotide sequence ID" value="NZ_CP017768.1"/>
</dbReference>
<dbReference type="CDD" id="cd06464">
    <property type="entry name" value="ACD_sHsps-like"/>
    <property type="match status" value="1"/>
</dbReference>
<protein>
    <recommendedName>
        <fullName evidence="1">CS domain-containing protein</fullName>
    </recommendedName>
</protein>
<evidence type="ECO:0000313" key="2">
    <source>
        <dbReference type="EMBL" id="AUB61187.1"/>
    </source>
</evidence>
<proteinExistence type="predicted"/>
<dbReference type="Pfam" id="PF04969">
    <property type="entry name" value="CS"/>
    <property type="match status" value="1"/>
</dbReference>
<evidence type="ECO:0000313" key="3">
    <source>
        <dbReference type="Proteomes" id="UP000232631"/>
    </source>
</evidence>
<dbReference type="Proteomes" id="UP000232631">
    <property type="component" value="Chromosome"/>
</dbReference>
<dbReference type="Gene3D" id="2.60.40.790">
    <property type="match status" value="1"/>
</dbReference>
<feature type="domain" description="CS" evidence="1">
    <location>
        <begin position="16"/>
        <end position="82"/>
    </location>
</feature>
<keyword evidence="3" id="KW-1185">Reference proteome</keyword>